<evidence type="ECO:0000256" key="5">
    <source>
        <dbReference type="ARBA" id="ARBA00023034"/>
    </source>
</evidence>
<dbReference type="PANTHER" id="PTHR11062:SF124">
    <property type="entry name" value="XYLOGALACTURONAN BETA-1,3-XYLOSYLTRANSFERASE"/>
    <property type="match status" value="1"/>
</dbReference>
<dbReference type="InterPro" id="IPR004263">
    <property type="entry name" value="Exostosin"/>
</dbReference>
<proteinExistence type="inferred from homology"/>
<comment type="caution">
    <text evidence="7">The sequence shown here is derived from an EMBL/GenBank/DDBJ whole genome shotgun (WGS) entry which is preliminary data.</text>
</comment>
<feature type="domain" description="Exostosin GT47" evidence="6">
    <location>
        <begin position="1"/>
        <end position="286"/>
    </location>
</feature>
<dbReference type="GO" id="GO:0000139">
    <property type="term" value="C:Golgi membrane"/>
    <property type="evidence" value="ECO:0007669"/>
    <property type="project" value="UniProtKB-SubCell"/>
</dbReference>
<evidence type="ECO:0000313" key="8">
    <source>
        <dbReference type="Proteomes" id="UP000541444"/>
    </source>
</evidence>
<organism evidence="7 8">
    <name type="scientific">Kingdonia uniflora</name>
    <dbReference type="NCBI Taxonomy" id="39325"/>
    <lineage>
        <taxon>Eukaryota</taxon>
        <taxon>Viridiplantae</taxon>
        <taxon>Streptophyta</taxon>
        <taxon>Embryophyta</taxon>
        <taxon>Tracheophyta</taxon>
        <taxon>Spermatophyta</taxon>
        <taxon>Magnoliopsida</taxon>
        <taxon>Ranunculales</taxon>
        <taxon>Circaeasteraceae</taxon>
        <taxon>Kingdonia</taxon>
    </lineage>
</organism>
<accession>A0A7J7NQ11</accession>
<evidence type="ECO:0000256" key="1">
    <source>
        <dbReference type="ARBA" id="ARBA00004323"/>
    </source>
</evidence>
<dbReference type="EMBL" id="JACGCM010000669">
    <property type="protein sequence ID" value="KAF6169266.1"/>
    <property type="molecule type" value="Genomic_DNA"/>
</dbReference>
<evidence type="ECO:0000256" key="2">
    <source>
        <dbReference type="ARBA" id="ARBA00010271"/>
    </source>
</evidence>
<dbReference type="OrthoDB" id="1924787at2759"/>
<comment type="similarity">
    <text evidence="2">Belongs to the glycosyltransferase 47 family.</text>
</comment>
<dbReference type="Gene3D" id="3.60.10.10">
    <property type="entry name" value="Endonuclease/exonuclease/phosphatase"/>
    <property type="match status" value="1"/>
</dbReference>
<dbReference type="PANTHER" id="PTHR11062">
    <property type="entry name" value="EXOSTOSIN HEPARAN SULFATE GLYCOSYLTRANSFERASE -RELATED"/>
    <property type="match status" value="1"/>
</dbReference>
<keyword evidence="3" id="KW-0808">Transferase</keyword>
<gene>
    <name evidence="7" type="ORF">GIB67_013696</name>
</gene>
<reference evidence="7 8" key="1">
    <citation type="journal article" date="2020" name="IScience">
        <title>Genome Sequencing of the Endangered Kingdonia uniflora (Circaeasteraceae, Ranunculales) Reveals Potential Mechanisms of Evolutionary Specialization.</title>
        <authorList>
            <person name="Sun Y."/>
            <person name="Deng T."/>
            <person name="Zhang A."/>
            <person name="Moore M.J."/>
            <person name="Landis J.B."/>
            <person name="Lin N."/>
            <person name="Zhang H."/>
            <person name="Zhang X."/>
            <person name="Huang J."/>
            <person name="Zhang X."/>
            <person name="Sun H."/>
            <person name="Wang H."/>
        </authorList>
    </citation>
    <scope>NUCLEOTIDE SEQUENCE [LARGE SCALE GENOMIC DNA]</scope>
    <source>
        <strain evidence="7">TB1705</strain>
        <tissue evidence="7">Leaf</tissue>
    </source>
</reference>
<keyword evidence="5" id="KW-0333">Golgi apparatus</keyword>
<dbReference type="Gene3D" id="3.40.50.2000">
    <property type="entry name" value="Glycogen Phosphorylase B"/>
    <property type="match status" value="1"/>
</dbReference>
<dbReference type="Proteomes" id="UP000541444">
    <property type="component" value="Unassembled WGS sequence"/>
</dbReference>
<keyword evidence="3" id="KW-0328">Glycosyltransferase</keyword>
<dbReference type="InterPro" id="IPR040911">
    <property type="entry name" value="Exostosin_GT47"/>
</dbReference>
<evidence type="ECO:0000256" key="4">
    <source>
        <dbReference type="ARBA" id="ARBA00022968"/>
    </source>
</evidence>
<dbReference type="InterPro" id="IPR036691">
    <property type="entry name" value="Endo/exonu/phosph_ase_sf"/>
</dbReference>
<comment type="subcellular location">
    <subcellularLocation>
        <location evidence="1">Golgi apparatus membrane</location>
        <topology evidence="1">Single-pass type II membrane protein</topology>
    </subcellularLocation>
</comment>
<evidence type="ECO:0000259" key="6">
    <source>
        <dbReference type="Pfam" id="PF03016"/>
    </source>
</evidence>
<keyword evidence="4" id="KW-0735">Signal-anchor</keyword>
<keyword evidence="4" id="KW-0812">Transmembrane</keyword>
<dbReference type="AlphaFoldDB" id="A0A7J7NQ11"/>
<name>A0A7J7NQ11_9MAGN</name>
<keyword evidence="8" id="KW-1185">Reference proteome</keyword>
<evidence type="ECO:0000313" key="7">
    <source>
        <dbReference type="EMBL" id="KAF6169266.1"/>
    </source>
</evidence>
<dbReference type="GO" id="GO:0016757">
    <property type="term" value="F:glycosyltransferase activity"/>
    <property type="evidence" value="ECO:0007669"/>
    <property type="project" value="UniProtKB-KW"/>
</dbReference>
<dbReference type="Pfam" id="PF03016">
    <property type="entry name" value="Exostosin_GT47"/>
    <property type="match status" value="1"/>
</dbReference>
<protein>
    <recommendedName>
        <fullName evidence="6">Exostosin GT47 domain-containing protein</fullName>
    </recommendedName>
</protein>
<sequence>MEKRFKIWIYKEGQPPLAHDGPLNNIYSTEGQFIDEMDSGKSLFEARHPDEASVYFLPFSVAKFMRFIYKTEPVRSFSQDRLQQYVKDYVSVVSDKYPYWNRSSGADHFMVSCHDWAPGVSAAEPEFFKHLIRVLCNANTSEGFQPRRDVSLPEMKLPFGKLGPPRLSQDPWKRSILAFFAGRVHGHIRKVLFKYWKDKDIEIQVHEYLPKGQDYTKLMSESKYCLCPSGWEVASPRVVEAIYVGCVPVLISDNYSLPFRDVLDWTQFSVQIPVAKIPEIKNILKEIPTETYLKLQKKVWKVQRHFVLNRPAKRFDLIHMMPMCDPIRYKINWPSEDLHNLCLKLMGCMNLGLNVSKELSNCVEDVSCTTFNILAPIYKRLDSNEFWVENEELVDMYERCFSDAGYTTYISLEGLITEEMVSQCLLTAVLQTNFKVLNYREILFNDLCDRVAQLLNISLVTDISQIQANTISKEALVVNTHLLFPHNSDYCLPRLQQVYKILEYIEAYREEYEVPPVPIILCG</sequence>
<evidence type="ECO:0000256" key="3">
    <source>
        <dbReference type="ARBA" id="ARBA00022676"/>
    </source>
</evidence>